<protein>
    <submittedName>
        <fullName evidence="1">Uncharacterized protein</fullName>
    </submittedName>
</protein>
<reference evidence="1" key="1">
    <citation type="submission" date="2023-11" db="EMBL/GenBank/DDBJ databases">
        <title>Genome assemblies of two species of porcelain crab, Petrolisthes cinctipes and Petrolisthes manimaculis (Anomura: Porcellanidae).</title>
        <authorList>
            <person name="Angst P."/>
        </authorList>
    </citation>
    <scope>NUCLEOTIDE SEQUENCE</scope>
    <source>
        <strain evidence="1">PB745_02</strain>
        <tissue evidence="1">Gill</tissue>
    </source>
</reference>
<organism evidence="1 2">
    <name type="scientific">Petrolisthes manimaculis</name>
    <dbReference type="NCBI Taxonomy" id="1843537"/>
    <lineage>
        <taxon>Eukaryota</taxon>
        <taxon>Metazoa</taxon>
        <taxon>Ecdysozoa</taxon>
        <taxon>Arthropoda</taxon>
        <taxon>Crustacea</taxon>
        <taxon>Multicrustacea</taxon>
        <taxon>Malacostraca</taxon>
        <taxon>Eumalacostraca</taxon>
        <taxon>Eucarida</taxon>
        <taxon>Decapoda</taxon>
        <taxon>Pleocyemata</taxon>
        <taxon>Anomura</taxon>
        <taxon>Galatheoidea</taxon>
        <taxon>Porcellanidae</taxon>
        <taxon>Petrolisthes</taxon>
    </lineage>
</organism>
<dbReference type="Proteomes" id="UP001292094">
    <property type="component" value="Unassembled WGS sequence"/>
</dbReference>
<sequence>MVDGGKNEGREKENGWRDGEGVKDFACSPCVRFTPKMMRFVLMLVVVGVVACQECKVFCKHEEGPTYYCCDDEYNAYYSQESSSQPPASASQATSLQPESNCYYYCVYDGGAYCCADNTRPIPASHDRHEGSCVEEEDQVCKSSGIYLLTKKAKVSKTSGALQLASQPGKELDSCASDGYCKSDERCCPSKCARKHVCLKALPEEEQQEE</sequence>
<evidence type="ECO:0000313" key="1">
    <source>
        <dbReference type="EMBL" id="KAK4286815.1"/>
    </source>
</evidence>
<dbReference type="EMBL" id="JAWZYT010007306">
    <property type="protein sequence ID" value="KAK4286815.1"/>
    <property type="molecule type" value="Genomic_DNA"/>
</dbReference>
<dbReference type="AlphaFoldDB" id="A0AAE1NB89"/>
<keyword evidence="2" id="KW-1185">Reference proteome</keyword>
<name>A0AAE1NB89_9EUCA</name>
<proteinExistence type="predicted"/>
<evidence type="ECO:0000313" key="2">
    <source>
        <dbReference type="Proteomes" id="UP001292094"/>
    </source>
</evidence>
<comment type="caution">
    <text evidence="1">The sequence shown here is derived from an EMBL/GenBank/DDBJ whole genome shotgun (WGS) entry which is preliminary data.</text>
</comment>
<gene>
    <name evidence="1" type="ORF">Pmani_040097</name>
</gene>
<accession>A0AAE1NB89</accession>